<dbReference type="WBParaSite" id="ES5_v2.g24972.t1">
    <property type="protein sequence ID" value="ES5_v2.g24972.t1"/>
    <property type="gene ID" value="ES5_v2.g24972"/>
</dbReference>
<proteinExistence type="predicted"/>
<protein>
    <submittedName>
        <fullName evidence="2">Uncharacterized protein</fullName>
    </submittedName>
</protein>
<reference evidence="2" key="1">
    <citation type="submission" date="2022-11" db="UniProtKB">
        <authorList>
            <consortium name="WormBaseParasite"/>
        </authorList>
    </citation>
    <scope>IDENTIFICATION</scope>
</reference>
<organism evidence="1 2">
    <name type="scientific">Panagrolaimus sp. ES5</name>
    <dbReference type="NCBI Taxonomy" id="591445"/>
    <lineage>
        <taxon>Eukaryota</taxon>
        <taxon>Metazoa</taxon>
        <taxon>Ecdysozoa</taxon>
        <taxon>Nematoda</taxon>
        <taxon>Chromadorea</taxon>
        <taxon>Rhabditida</taxon>
        <taxon>Tylenchina</taxon>
        <taxon>Panagrolaimomorpha</taxon>
        <taxon>Panagrolaimoidea</taxon>
        <taxon>Panagrolaimidae</taxon>
        <taxon>Panagrolaimus</taxon>
    </lineage>
</organism>
<accession>A0AC34G5A4</accession>
<name>A0AC34G5A4_9BILA</name>
<dbReference type="Proteomes" id="UP000887579">
    <property type="component" value="Unplaced"/>
</dbReference>
<sequence length="69" mass="7605">MFDNDISSSLASNSDNDGPSENDVEGTSRENTDSIFFSTALFYDEEEPPPRDNAEEEDDPQSIILSNGE</sequence>
<evidence type="ECO:0000313" key="1">
    <source>
        <dbReference type="Proteomes" id="UP000887579"/>
    </source>
</evidence>
<evidence type="ECO:0000313" key="2">
    <source>
        <dbReference type="WBParaSite" id="ES5_v2.g24972.t1"/>
    </source>
</evidence>